<dbReference type="RefSeq" id="WP_382398714.1">
    <property type="nucleotide sequence ID" value="NZ_JBHTNH010000008.1"/>
</dbReference>
<dbReference type="InterPro" id="IPR008948">
    <property type="entry name" value="L-Aspartase-like"/>
</dbReference>
<dbReference type="Proteomes" id="UP001597178">
    <property type="component" value="Unassembled WGS sequence"/>
</dbReference>
<dbReference type="InterPro" id="IPR001106">
    <property type="entry name" value="Aromatic_Lyase"/>
</dbReference>
<dbReference type="EMBL" id="JBHTNH010000008">
    <property type="protein sequence ID" value="MFD1361287.1"/>
    <property type="molecule type" value="Genomic_DNA"/>
</dbReference>
<dbReference type="EC" id="4.3.1.3" evidence="2 6"/>
<dbReference type="NCBIfam" id="NF006871">
    <property type="entry name" value="PRK09367.1"/>
    <property type="match status" value="1"/>
</dbReference>
<dbReference type="CDD" id="cd00332">
    <property type="entry name" value="PAL-HAL"/>
    <property type="match status" value="1"/>
</dbReference>
<evidence type="ECO:0000313" key="8">
    <source>
        <dbReference type="EMBL" id="MFD1361287.1"/>
    </source>
</evidence>
<evidence type="ECO:0000256" key="2">
    <source>
        <dbReference type="ARBA" id="ARBA00012994"/>
    </source>
</evidence>
<evidence type="ECO:0000256" key="3">
    <source>
        <dbReference type="ARBA" id="ARBA00022808"/>
    </source>
</evidence>
<gene>
    <name evidence="8" type="primary">hutH</name>
    <name evidence="8" type="ORF">ACFQ4A_06340</name>
</gene>
<evidence type="ECO:0000256" key="5">
    <source>
        <dbReference type="ARBA" id="ARBA00049269"/>
    </source>
</evidence>
<dbReference type="SUPFAM" id="SSF48557">
    <property type="entry name" value="L-aspartase-like"/>
    <property type="match status" value="1"/>
</dbReference>
<accession>A0ABW3ZT69</accession>
<dbReference type="NCBIfam" id="TIGR01225">
    <property type="entry name" value="hutH"/>
    <property type="match status" value="1"/>
</dbReference>
<dbReference type="GO" id="GO:0004397">
    <property type="term" value="F:histidine ammonia-lyase activity"/>
    <property type="evidence" value="ECO:0007669"/>
    <property type="project" value="UniProtKB-EC"/>
</dbReference>
<comment type="pathway">
    <text evidence="1">Amino-acid degradation; L-histidine degradation into L-glutamate; N-formimidoyl-L-glutamate from L-histidine: step 1/3.</text>
</comment>
<dbReference type="InterPro" id="IPR005921">
    <property type="entry name" value="HutH"/>
</dbReference>
<dbReference type="Pfam" id="PF00221">
    <property type="entry name" value="Lyase_aromatic"/>
    <property type="match status" value="1"/>
</dbReference>
<comment type="caution">
    <text evidence="8">The sequence shown here is derived from an EMBL/GenBank/DDBJ whole genome shotgun (WGS) entry which is preliminary data.</text>
</comment>
<dbReference type="PANTHER" id="PTHR10362">
    <property type="entry name" value="HISTIDINE AMMONIA-LYASE"/>
    <property type="match status" value="1"/>
</dbReference>
<keyword evidence="4 7" id="KW-0456">Lyase</keyword>
<evidence type="ECO:0000256" key="6">
    <source>
        <dbReference type="NCBIfam" id="TIGR01225"/>
    </source>
</evidence>
<reference evidence="9" key="1">
    <citation type="journal article" date="2019" name="Int. J. Syst. Evol. Microbiol.">
        <title>The Global Catalogue of Microorganisms (GCM) 10K type strain sequencing project: providing services to taxonomists for standard genome sequencing and annotation.</title>
        <authorList>
            <consortium name="The Broad Institute Genomics Platform"/>
            <consortium name="The Broad Institute Genome Sequencing Center for Infectious Disease"/>
            <person name="Wu L."/>
            <person name="Ma J."/>
        </authorList>
    </citation>
    <scope>NUCLEOTIDE SEQUENCE [LARGE SCALE GENOMIC DNA]</scope>
    <source>
        <strain evidence="9">CCUG 54822</strain>
    </source>
</reference>
<comment type="similarity">
    <text evidence="7">Belongs to the PAL/histidase family.</text>
</comment>
<sequence>MIKILKIFMKKREKVAESQIIKFKNIKLDIKVRIMKATETVIISQEELSIDELVSIARFDAPIVISNESKNIMKHSRDLIDSFVSEKKIVYGVTTGVGDNSKTKIKTDESKDLQKNLIRSHASGVGNPLEKELVKAVMVMMIKNLSLGYSGISLTTVEALVNLVNLNIIPKVPREGSPGYLIYQSHIALVLIGEGEAYFQGELLDGETALKKGGLSPISLDEKEGLSLINGSVDMTAIGAIAVYDAINILKTSDVVSAVSFEALKGTYYAFDNRIGDVKPHKGVKATLSNLNKLLSDSEIAEKYKDFRTQDALSIRAIPQVHGACKDTLNYVKQVIEIEMNSATDNPLIFFTDSDSISSANCHGESVAMALDFLAISLSEIANISERRIFRLLSTQYSELPPFLVEDSGVNSGYMIPQYVAATLVSDNKRYSQPSVVDSIPTAAGQEDHISMGTSAALKLLKIIINTQRILGIELMCGCQGLDFLRPLRSSSSLEFIYATVRSYVPQLSEDRILYNDIEEMEMMIKKETIVNQIESKLGQLVIG</sequence>
<comment type="catalytic activity">
    <reaction evidence="5">
        <text>L-histidine = trans-urocanate + NH4(+)</text>
        <dbReference type="Rhea" id="RHEA:21232"/>
        <dbReference type="ChEBI" id="CHEBI:17771"/>
        <dbReference type="ChEBI" id="CHEBI:28938"/>
        <dbReference type="ChEBI" id="CHEBI:57595"/>
        <dbReference type="EC" id="4.3.1.3"/>
    </reaction>
</comment>
<dbReference type="Gene3D" id="1.20.200.10">
    <property type="entry name" value="Fumarase/aspartase (Central domain)"/>
    <property type="match status" value="1"/>
</dbReference>
<protein>
    <recommendedName>
        <fullName evidence="2 6">Histidine ammonia-lyase</fullName>
        <ecNumber evidence="2 6">4.3.1.3</ecNumber>
    </recommendedName>
</protein>
<dbReference type="InterPro" id="IPR024083">
    <property type="entry name" value="Fumarase/histidase_N"/>
</dbReference>
<keyword evidence="9" id="KW-1185">Reference proteome</keyword>
<keyword evidence="3" id="KW-0369">Histidine metabolism</keyword>
<evidence type="ECO:0000256" key="1">
    <source>
        <dbReference type="ARBA" id="ARBA00005113"/>
    </source>
</evidence>
<name>A0ABW3ZT69_9BACI</name>
<evidence type="ECO:0000256" key="4">
    <source>
        <dbReference type="ARBA" id="ARBA00023239"/>
    </source>
</evidence>
<proteinExistence type="inferred from homology"/>
<organism evidence="8 9">
    <name type="scientific">Lentibacillus salinarum</name>
    <dbReference type="NCBI Taxonomy" id="446820"/>
    <lineage>
        <taxon>Bacteria</taxon>
        <taxon>Bacillati</taxon>
        <taxon>Bacillota</taxon>
        <taxon>Bacilli</taxon>
        <taxon>Bacillales</taxon>
        <taxon>Bacillaceae</taxon>
        <taxon>Lentibacillus</taxon>
    </lineage>
</organism>
<dbReference type="Gene3D" id="1.10.275.10">
    <property type="entry name" value="Fumarase/aspartase (N-terminal domain)"/>
    <property type="match status" value="1"/>
</dbReference>
<evidence type="ECO:0000256" key="7">
    <source>
        <dbReference type="RuleBase" id="RU003954"/>
    </source>
</evidence>
<evidence type="ECO:0000313" key="9">
    <source>
        <dbReference type="Proteomes" id="UP001597178"/>
    </source>
</evidence>